<reference evidence="3 4" key="1">
    <citation type="journal article" date="2015" name="Genome Announc.">
        <title>Expanding the biotechnology potential of lactobacilli through comparative genomics of 213 strains and associated genera.</title>
        <authorList>
            <person name="Sun Z."/>
            <person name="Harris H.M."/>
            <person name="McCann A."/>
            <person name="Guo C."/>
            <person name="Argimon S."/>
            <person name="Zhang W."/>
            <person name="Yang X."/>
            <person name="Jeffery I.B."/>
            <person name="Cooney J.C."/>
            <person name="Kagawa T.F."/>
            <person name="Liu W."/>
            <person name="Song Y."/>
            <person name="Salvetti E."/>
            <person name="Wrobel A."/>
            <person name="Rasinkangas P."/>
            <person name="Parkhill J."/>
            <person name="Rea M.C."/>
            <person name="O'Sullivan O."/>
            <person name="Ritari J."/>
            <person name="Douillard F.P."/>
            <person name="Paul Ross R."/>
            <person name="Yang R."/>
            <person name="Briner A.E."/>
            <person name="Felis G.E."/>
            <person name="de Vos W.M."/>
            <person name="Barrangou R."/>
            <person name="Klaenhammer T.R."/>
            <person name="Caufield P.W."/>
            <person name="Cui Y."/>
            <person name="Zhang H."/>
            <person name="O'Toole P.W."/>
        </authorList>
    </citation>
    <scope>NUCLEOTIDE SEQUENCE [LARGE SCALE GENOMIC DNA]</scope>
    <source>
        <strain evidence="3 4">DSM 13343</strain>
    </source>
</reference>
<name>A0A0R1QSW3_9LACO</name>
<comment type="caution">
    <text evidence="3">The sequence shown here is derived from an EMBL/GenBank/DDBJ whole genome shotgun (WGS) entry which is preliminary data.</text>
</comment>
<feature type="binding site" evidence="2">
    <location>
        <position position="59"/>
    </location>
    <ligand>
        <name>substrate</name>
    </ligand>
</feature>
<keyword evidence="4" id="KW-1185">Reference proteome</keyword>
<feature type="active site" description="Proton donor/acceptor" evidence="1">
    <location>
        <position position="87"/>
    </location>
</feature>
<evidence type="ECO:0000256" key="2">
    <source>
        <dbReference type="PIRSR" id="PIRSR613078-2"/>
    </source>
</evidence>
<dbReference type="InterPro" id="IPR013078">
    <property type="entry name" value="His_Pase_superF_clade-1"/>
</dbReference>
<evidence type="ECO:0000313" key="3">
    <source>
        <dbReference type="EMBL" id="KRL45530.1"/>
    </source>
</evidence>
<dbReference type="CDD" id="cd07067">
    <property type="entry name" value="HP_PGM_like"/>
    <property type="match status" value="1"/>
</dbReference>
<dbReference type="OrthoDB" id="9782128at2"/>
<dbReference type="SMART" id="SM00855">
    <property type="entry name" value="PGAM"/>
    <property type="match status" value="1"/>
</dbReference>
<dbReference type="AlphaFoldDB" id="A0A0R1QSW3"/>
<dbReference type="PATRIC" id="fig|1423769.4.peg.735"/>
<dbReference type="InterPro" id="IPR029033">
    <property type="entry name" value="His_PPase_superfam"/>
</dbReference>
<feature type="binding site" evidence="2">
    <location>
        <begin position="8"/>
        <end position="15"/>
    </location>
    <ligand>
        <name>substrate</name>
    </ligand>
</feature>
<protein>
    <submittedName>
        <fullName evidence="3">Phosphoglycerate mutase</fullName>
    </submittedName>
</protein>
<dbReference type="GO" id="GO:0016791">
    <property type="term" value="F:phosphatase activity"/>
    <property type="evidence" value="ECO:0007669"/>
    <property type="project" value="TreeGrafter"/>
</dbReference>
<dbReference type="Gene3D" id="3.40.50.1240">
    <property type="entry name" value="Phosphoglycerate mutase-like"/>
    <property type="match status" value="1"/>
</dbReference>
<sequence length="217" mass="24135">MRRLFIVRHGKTAWNLEKRLQGAGADSPLLTDDLTPYRQLAHYLDQYEFAQAFTSPLARAYDTAELTLKYFTRHQAPELQTVNDLRELSFGQWEGRSRAELIKTAPELFALMSKRQDDPRLINLGMENFHEARRRFAGALAGIAASLGDDDNALIFAHGGISQIGIQEATGNLKLLGLKNLSTSILAVTRDGLAVDAYNQTAYLSQVDLNEGNVSIL</sequence>
<feature type="active site" description="Tele-phosphohistidine intermediate" evidence="1">
    <location>
        <position position="9"/>
    </location>
</feature>
<dbReference type="Pfam" id="PF00300">
    <property type="entry name" value="His_Phos_1"/>
    <property type="match status" value="1"/>
</dbReference>
<dbReference type="PANTHER" id="PTHR48100">
    <property type="entry name" value="BROAD-SPECIFICITY PHOSPHATASE YOR283W-RELATED"/>
    <property type="match status" value="1"/>
</dbReference>
<evidence type="ECO:0000256" key="1">
    <source>
        <dbReference type="PIRSR" id="PIRSR613078-1"/>
    </source>
</evidence>
<dbReference type="Proteomes" id="UP000051790">
    <property type="component" value="Unassembled WGS sequence"/>
</dbReference>
<dbReference type="RefSeq" id="WP_054716037.1">
    <property type="nucleotide sequence ID" value="NZ_AZEU01000125.1"/>
</dbReference>
<evidence type="ECO:0000313" key="4">
    <source>
        <dbReference type="Proteomes" id="UP000051790"/>
    </source>
</evidence>
<organism evidence="3 4">
    <name type="scientific">Lacticaseibacillus manihotivorans DSM 13343 = JCM 12514</name>
    <dbReference type="NCBI Taxonomy" id="1423769"/>
    <lineage>
        <taxon>Bacteria</taxon>
        <taxon>Bacillati</taxon>
        <taxon>Bacillota</taxon>
        <taxon>Bacilli</taxon>
        <taxon>Lactobacillales</taxon>
        <taxon>Lactobacillaceae</taxon>
        <taxon>Lacticaseibacillus</taxon>
    </lineage>
</organism>
<dbReference type="SUPFAM" id="SSF53254">
    <property type="entry name" value="Phosphoglycerate mutase-like"/>
    <property type="match status" value="1"/>
</dbReference>
<accession>A0A0R1QSW3</accession>
<proteinExistence type="predicted"/>
<gene>
    <name evidence="3" type="ORF">FD01_GL000689</name>
</gene>
<dbReference type="InterPro" id="IPR050275">
    <property type="entry name" value="PGM_Phosphatase"/>
</dbReference>
<dbReference type="EMBL" id="AZEU01000125">
    <property type="protein sequence ID" value="KRL45530.1"/>
    <property type="molecule type" value="Genomic_DNA"/>
</dbReference>